<dbReference type="HOGENOM" id="CLU_056758_0_0_1"/>
<keyword evidence="3" id="KW-1185">Reference proteome</keyword>
<evidence type="ECO:0000313" key="2">
    <source>
        <dbReference type="EMBL" id="KIM72587.1"/>
    </source>
</evidence>
<dbReference type="STRING" id="765440.A0A0C3B5Q1"/>
<dbReference type="OrthoDB" id="1099063at2759"/>
<sequence length="274" mass="29345">MRERDQGTLPDFFSLGLVSSSIDNGKGKRKATPASSTTSGQGGVPEGATAEHPELEPEPEPEPEPESIYSPKIRLVYTPPARLPSPFPATLHVEVTTGLPLYMASSVFIRHTLKTLYSNLHVELRRVYVQTPKSGGSSGASSQVSGLDGDGGDRKEEEQGEEEDKKTTSRGEKSLFVGLVVRGTARVSGVVGEWEVNSTYTFSPITGLIHVHTINSIHPAPHQAAYDALRSSLERVLGLAGGGVGQPTGEVTRAKEMFVGMTLIILRRLHGPVP</sequence>
<dbReference type="Proteomes" id="UP000054166">
    <property type="component" value="Unassembled WGS sequence"/>
</dbReference>
<feature type="compositionally biased region" description="Basic and acidic residues" evidence="1">
    <location>
        <begin position="151"/>
        <end position="170"/>
    </location>
</feature>
<name>A0A0C3B5Q1_PILCF</name>
<organism evidence="2 3">
    <name type="scientific">Piloderma croceum (strain F 1598)</name>
    <dbReference type="NCBI Taxonomy" id="765440"/>
    <lineage>
        <taxon>Eukaryota</taxon>
        <taxon>Fungi</taxon>
        <taxon>Dikarya</taxon>
        <taxon>Basidiomycota</taxon>
        <taxon>Agaricomycotina</taxon>
        <taxon>Agaricomycetes</taxon>
        <taxon>Agaricomycetidae</taxon>
        <taxon>Atheliales</taxon>
        <taxon>Atheliaceae</taxon>
        <taxon>Piloderma</taxon>
    </lineage>
</organism>
<feature type="compositionally biased region" description="Acidic residues" evidence="1">
    <location>
        <begin position="56"/>
        <end position="65"/>
    </location>
</feature>
<proteinExistence type="predicted"/>
<feature type="region of interest" description="Disordered" evidence="1">
    <location>
        <begin position="19"/>
        <end position="67"/>
    </location>
</feature>
<feature type="region of interest" description="Disordered" evidence="1">
    <location>
        <begin position="131"/>
        <end position="170"/>
    </location>
</feature>
<reference evidence="2 3" key="1">
    <citation type="submission" date="2014-04" db="EMBL/GenBank/DDBJ databases">
        <authorList>
            <consortium name="DOE Joint Genome Institute"/>
            <person name="Kuo A."/>
            <person name="Tarkka M."/>
            <person name="Buscot F."/>
            <person name="Kohler A."/>
            <person name="Nagy L.G."/>
            <person name="Floudas D."/>
            <person name="Copeland A."/>
            <person name="Barry K.W."/>
            <person name="Cichocki N."/>
            <person name="Veneault-Fourrey C."/>
            <person name="LaButti K."/>
            <person name="Lindquist E.A."/>
            <person name="Lipzen A."/>
            <person name="Lundell T."/>
            <person name="Morin E."/>
            <person name="Murat C."/>
            <person name="Sun H."/>
            <person name="Tunlid A."/>
            <person name="Henrissat B."/>
            <person name="Grigoriev I.V."/>
            <person name="Hibbett D.S."/>
            <person name="Martin F."/>
            <person name="Nordberg H.P."/>
            <person name="Cantor M.N."/>
            <person name="Hua S.X."/>
        </authorList>
    </citation>
    <scope>NUCLEOTIDE SEQUENCE [LARGE SCALE GENOMIC DNA]</scope>
    <source>
        <strain evidence="2 3">F 1598</strain>
    </source>
</reference>
<protein>
    <submittedName>
        <fullName evidence="2">Uncharacterized protein</fullName>
    </submittedName>
</protein>
<dbReference type="AlphaFoldDB" id="A0A0C3B5Q1"/>
<evidence type="ECO:0000313" key="3">
    <source>
        <dbReference type="Proteomes" id="UP000054166"/>
    </source>
</evidence>
<reference evidence="3" key="2">
    <citation type="submission" date="2015-01" db="EMBL/GenBank/DDBJ databases">
        <title>Evolutionary Origins and Diversification of the Mycorrhizal Mutualists.</title>
        <authorList>
            <consortium name="DOE Joint Genome Institute"/>
            <consortium name="Mycorrhizal Genomics Consortium"/>
            <person name="Kohler A."/>
            <person name="Kuo A."/>
            <person name="Nagy L.G."/>
            <person name="Floudas D."/>
            <person name="Copeland A."/>
            <person name="Barry K.W."/>
            <person name="Cichocki N."/>
            <person name="Veneault-Fourrey C."/>
            <person name="LaButti K."/>
            <person name="Lindquist E.A."/>
            <person name="Lipzen A."/>
            <person name="Lundell T."/>
            <person name="Morin E."/>
            <person name="Murat C."/>
            <person name="Riley R."/>
            <person name="Ohm R."/>
            <person name="Sun H."/>
            <person name="Tunlid A."/>
            <person name="Henrissat B."/>
            <person name="Grigoriev I.V."/>
            <person name="Hibbett D.S."/>
            <person name="Martin F."/>
        </authorList>
    </citation>
    <scope>NUCLEOTIDE SEQUENCE [LARGE SCALE GENOMIC DNA]</scope>
    <source>
        <strain evidence="3">F 1598</strain>
    </source>
</reference>
<gene>
    <name evidence="2" type="ORF">PILCRDRAFT_93404</name>
</gene>
<dbReference type="EMBL" id="KN833120">
    <property type="protein sequence ID" value="KIM72587.1"/>
    <property type="molecule type" value="Genomic_DNA"/>
</dbReference>
<accession>A0A0C3B5Q1</accession>
<dbReference type="InParanoid" id="A0A0C3B5Q1"/>
<evidence type="ECO:0000256" key="1">
    <source>
        <dbReference type="SAM" id="MobiDB-lite"/>
    </source>
</evidence>